<dbReference type="eggNOG" id="COG3391">
    <property type="taxonomic scope" value="Bacteria"/>
</dbReference>
<accession>Q02BT6</accession>
<feature type="domain" description="PKD/Chitinase" evidence="2">
    <location>
        <begin position="671"/>
        <end position="754"/>
    </location>
</feature>
<dbReference type="SUPFAM" id="SSF81296">
    <property type="entry name" value="E set domains"/>
    <property type="match status" value="3"/>
</dbReference>
<feature type="domain" description="PKD/Chitinase" evidence="2">
    <location>
        <begin position="928"/>
        <end position="1008"/>
    </location>
</feature>
<feature type="domain" description="PKD/Chitinase" evidence="2">
    <location>
        <begin position="474"/>
        <end position="581"/>
    </location>
</feature>
<feature type="signal peptide" evidence="1">
    <location>
        <begin position="1"/>
        <end position="22"/>
    </location>
</feature>
<dbReference type="Pfam" id="PF01833">
    <property type="entry name" value="TIG"/>
    <property type="match status" value="2"/>
</dbReference>
<evidence type="ECO:0000259" key="2">
    <source>
        <dbReference type="SMART" id="SM00089"/>
    </source>
</evidence>
<proteinExistence type="predicted"/>
<dbReference type="GO" id="GO:0005509">
    <property type="term" value="F:calcium ion binding"/>
    <property type="evidence" value="ECO:0007669"/>
    <property type="project" value="InterPro"/>
</dbReference>
<dbReference type="InterPro" id="IPR022409">
    <property type="entry name" value="PKD/Chitinase_dom"/>
</dbReference>
<keyword evidence="1" id="KW-0732">Signal</keyword>
<dbReference type="InterPro" id="IPR013783">
    <property type="entry name" value="Ig-like_fold"/>
</dbReference>
<dbReference type="InterPro" id="IPR014756">
    <property type="entry name" value="Ig_E-set"/>
</dbReference>
<dbReference type="EMBL" id="CP000473">
    <property type="protein sequence ID" value="ABJ81480.1"/>
    <property type="molecule type" value="Genomic_DNA"/>
</dbReference>
<gene>
    <name evidence="3" type="ordered locus">Acid_0470</name>
</gene>
<dbReference type="SMART" id="SM00089">
    <property type="entry name" value="PKD"/>
    <property type="match status" value="6"/>
</dbReference>
<dbReference type="AlphaFoldDB" id="Q02BT6"/>
<dbReference type="GO" id="GO:0016020">
    <property type="term" value="C:membrane"/>
    <property type="evidence" value="ECO:0007669"/>
    <property type="project" value="InterPro"/>
</dbReference>
<reference evidence="3" key="1">
    <citation type="submission" date="2006-10" db="EMBL/GenBank/DDBJ databases">
        <title>Complete sequence of Solibacter usitatus Ellin6076.</title>
        <authorList>
            <consortium name="US DOE Joint Genome Institute"/>
            <person name="Copeland A."/>
            <person name="Lucas S."/>
            <person name="Lapidus A."/>
            <person name="Barry K."/>
            <person name="Detter J.C."/>
            <person name="Glavina del Rio T."/>
            <person name="Hammon N."/>
            <person name="Israni S."/>
            <person name="Dalin E."/>
            <person name="Tice H."/>
            <person name="Pitluck S."/>
            <person name="Thompson L.S."/>
            <person name="Brettin T."/>
            <person name="Bruce D."/>
            <person name="Han C."/>
            <person name="Tapia R."/>
            <person name="Gilna P."/>
            <person name="Schmutz J."/>
            <person name="Larimer F."/>
            <person name="Land M."/>
            <person name="Hauser L."/>
            <person name="Kyrpides N."/>
            <person name="Mikhailova N."/>
            <person name="Janssen P.H."/>
            <person name="Kuske C.R."/>
            <person name="Richardson P."/>
        </authorList>
    </citation>
    <scope>NUCLEOTIDE SEQUENCE</scope>
    <source>
        <strain evidence="3">Ellin6076</strain>
    </source>
</reference>
<dbReference type="PANTHER" id="PTHR37494:SF1">
    <property type="entry name" value="STAPHYLOCOCCUS AUREUS SURFACE PROTEIN A"/>
    <property type="match status" value="1"/>
</dbReference>
<feature type="domain" description="PKD/Chitinase" evidence="2">
    <location>
        <begin position="758"/>
        <end position="838"/>
    </location>
</feature>
<protein>
    <submittedName>
        <fullName evidence="3">Ig family protein</fullName>
    </submittedName>
</protein>
<dbReference type="eggNOG" id="COG4625">
    <property type="taxonomic scope" value="Bacteria"/>
</dbReference>
<organism evidence="3">
    <name type="scientific">Solibacter usitatus (strain Ellin6076)</name>
    <dbReference type="NCBI Taxonomy" id="234267"/>
    <lineage>
        <taxon>Bacteria</taxon>
        <taxon>Pseudomonadati</taxon>
        <taxon>Acidobacteriota</taxon>
        <taxon>Terriglobia</taxon>
        <taxon>Bryobacterales</taxon>
        <taxon>Solibacteraceae</taxon>
        <taxon>Candidatus Solibacter</taxon>
    </lineage>
</organism>
<sequence precursor="true">MRVLRASRLLLLAALTTGSGWGASITSITASYPPPGVPAVPPVTGVTSCDCAADQIVLYIKGSFNANASIVVNWIDPTVLPPNPVSLGVTSVTPTQIVVLVNGTQFQTPVNSPVTVQITVDDQAPITGTGTFTIIPAMISNGPLLGIGTVGQPYNFPAVAFGTAPYQIGSASLPPGLSMQATSGGVALTGTPTQPGVFNFSQTITDFWGNTITAPMTVQIVAPAVLTSLSPPGAAAGSPDLTLTINGSGFEAPNPALQSLGSSVLWKSGPNLVSLTTTFVNGNRLQAAVPAALLTTAGIASITVLQPDDHVSNALPFNILAPAITSLSPARIAALSPQLTLSITGTSFLPGATLTFGGSPLTTTFVNAGSLTAVVPATLLRIAGAFPVVVTNPGGASSAAVNFLVNPVIAGLAPSNIPAGSPQFTLSITGATFVTGALPTVASFNGSNLATTVVNSGLITAVVPAALVTTAGSYPVVVTNPGGNASAAATFTVTASLTIATTSLGGGTAGAFYTGTLQGKGGTPPYTWSASGLPPSLTFNPQTGVIAGIPSQSGTFIVSVTVRDSVGASVSAQLPLVISPPPVSISTGGLPNGTVGVPYIGIIGATGGASPYSFAVAGGKLPDGLSFNSNGTVSGTPTTPGTFTFSVNVTDSAGGSTGRDFSITIAPAPLVVTGPPAGTGGTSGTPITIPFTASGGVGAYRCSTAGTLPPGTAFSNCTLSGTPTTPGSYTFRVTVTDSTGVTAAKDVTLVIAPPALNLGGSVGNGQVGVAYSAQLSATGGVAPYSYSFSGLPDGLSGSAAGAITGTPATAGQFSISGSVVDSTGAKANATFNISIVPADLTITTSSLPDATVNSAYAATLAAAGGIKPYTWSVTGLPEGLSATAAGAISGTPTAAGKFTVSVSVKDAAGTSAGQRFTLTIAPAAITINATVLPSGTVGAAYSATLSATGGVPPFTWSATGLPAGLTISAAGSISGTPTVPGVFAFTATVKDSAGTTASKLNQLTIALPPAPPLNFGGISSTLPPLQQPQLTVSLGTPYPVDVVVTLTLTFAPDSGADDPTIVFSTGGRTARITIPAGSTAGSSSVGVQTGTVAGLITITAQLQASGQDVTPAPAPRSTIRIAALAPVPTGVTATRNSAGFTVTIAGYVTDREVTQAIFTFNAAPGSNLQTTSLTIPADTLFAAYFGGASATPFGGQFTFTQPFTITGNNQSIVSVTVTMVNKIGQSTPVTVNLN</sequence>
<dbReference type="InterPro" id="IPR015919">
    <property type="entry name" value="Cadherin-like_sf"/>
</dbReference>
<dbReference type="STRING" id="234267.Acid_0470"/>
<dbReference type="Gene3D" id="2.60.40.10">
    <property type="entry name" value="Immunoglobulins"/>
    <property type="match status" value="10"/>
</dbReference>
<dbReference type="InParanoid" id="Q02BT6"/>
<dbReference type="Pfam" id="PF05345">
    <property type="entry name" value="He_PIG"/>
    <property type="match status" value="7"/>
</dbReference>
<evidence type="ECO:0000256" key="1">
    <source>
        <dbReference type="SAM" id="SignalP"/>
    </source>
</evidence>
<dbReference type="OrthoDB" id="99634at2"/>
<dbReference type="PANTHER" id="PTHR37494">
    <property type="entry name" value="HEMAGGLUTININ"/>
    <property type="match status" value="1"/>
</dbReference>
<dbReference type="SUPFAM" id="SSF49313">
    <property type="entry name" value="Cadherin-like"/>
    <property type="match status" value="5"/>
</dbReference>
<feature type="domain" description="PKD/Chitinase" evidence="2">
    <location>
        <begin position="840"/>
        <end position="923"/>
    </location>
</feature>
<dbReference type="InterPro" id="IPR002909">
    <property type="entry name" value="IPT_dom"/>
</dbReference>
<feature type="domain" description="PKD/Chitinase" evidence="2">
    <location>
        <begin position="588"/>
        <end position="668"/>
    </location>
</feature>
<name>Q02BT6_SOLUE</name>
<evidence type="ECO:0000313" key="3">
    <source>
        <dbReference type="EMBL" id="ABJ81480.1"/>
    </source>
</evidence>
<dbReference type="eggNOG" id="COG1361">
    <property type="taxonomic scope" value="Bacteria"/>
</dbReference>
<dbReference type="HOGENOM" id="CLU_267352_0_0_0"/>
<feature type="chain" id="PRO_5004163404" evidence="1">
    <location>
        <begin position="23"/>
        <end position="1234"/>
    </location>
</feature>
<dbReference type="KEGG" id="sus:Acid_0470"/>